<dbReference type="InterPro" id="IPR000537">
    <property type="entry name" value="UbiA_prenyltransferase"/>
</dbReference>
<dbReference type="AlphaFoldDB" id="A0A7M2WTN2"/>
<dbReference type="GO" id="GO:0008412">
    <property type="term" value="F:4-hydroxybenzoate polyprenyltransferase activity"/>
    <property type="evidence" value="ECO:0007669"/>
    <property type="project" value="UniProtKB-EC"/>
</dbReference>
<dbReference type="GO" id="GO:0006744">
    <property type="term" value="P:ubiquinone biosynthetic process"/>
    <property type="evidence" value="ECO:0007669"/>
    <property type="project" value="UniProtKB-KW"/>
</dbReference>
<gene>
    <name evidence="13" type="ORF">IPV69_16575</name>
</gene>
<dbReference type="FunFam" id="1.20.120.1780:FF:000001">
    <property type="entry name" value="4-hydroxybenzoate octaprenyltransferase"/>
    <property type="match status" value="1"/>
</dbReference>
<dbReference type="NCBIfam" id="TIGR01475">
    <property type="entry name" value="ubiA_other"/>
    <property type="match status" value="1"/>
</dbReference>
<evidence type="ECO:0000313" key="13">
    <source>
        <dbReference type="EMBL" id="QOV87890.1"/>
    </source>
</evidence>
<evidence type="ECO:0000256" key="3">
    <source>
        <dbReference type="ARBA" id="ARBA00005985"/>
    </source>
</evidence>
<dbReference type="FunFam" id="1.10.357.140:FF:000008">
    <property type="entry name" value="4-hydroxybenzoate octaprenyltransferase"/>
    <property type="match status" value="1"/>
</dbReference>
<evidence type="ECO:0000256" key="9">
    <source>
        <dbReference type="ARBA" id="ARBA00022989"/>
    </source>
</evidence>
<reference evidence="13 14" key="1">
    <citation type="submission" date="2020-10" db="EMBL/GenBank/DDBJ databases">
        <title>Wide distribution of Phycisphaera-like planctomycetes from WD2101 soil group in peatlands and genome analysis of the first cultivated representative.</title>
        <authorList>
            <person name="Dedysh S.N."/>
            <person name="Beletsky A.V."/>
            <person name="Ivanova A."/>
            <person name="Kulichevskaya I.S."/>
            <person name="Suzina N.E."/>
            <person name="Philippov D.A."/>
            <person name="Rakitin A.L."/>
            <person name="Mardanov A.V."/>
            <person name="Ravin N.V."/>
        </authorList>
    </citation>
    <scope>NUCLEOTIDE SEQUENCE [LARGE SCALE GENOMIC DNA]</scope>
    <source>
        <strain evidence="13 14">M1803</strain>
    </source>
</reference>
<evidence type="ECO:0000256" key="2">
    <source>
        <dbReference type="ARBA" id="ARBA00004141"/>
    </source>
</evidence>
<feature type="transmembrane region" description="Helical" evidence="12">
    <location>
        <begin position="60"/>
        <end position="81"/>
    </location>
</feature>
<dbReference type="InterPro" id="IPR044878">
    <property type="entry name" value="UbiA_sf"/>
</dbReference>
<feature type="transmembrane region" description="Helical" evidence="12">
    <location>
        <begin position="183"/>
        <end position="204"/>
    </location>
</feature>
<dbReference type="Gene3D" id="1.20.120.1780">
    <property type="entry name" value="UbiA prenyltransferase"/>
    <property type="match status" value="1"/>
</dbReference>
<accession>A0A7M2WTN2</accession>
<evidence type="ECO:0000256" key="6">
    <source>
        <dbReference type="ARBA" id="ARBA00022679"/>
    </source>
</evidence>
<keyword evidence="4" id="KW-1003">Cell membrane</keyword>
<protein>
    <recommendedName>
        <fullName evidence="11">4-hydroxybenzoate polyprenyltransferase</fullName>
        <ecNumber evidence="11">2.5.1.39</ecNumber>
    </recommendedName>
</protein>
<dbReference type="RefSeq" id="WP_206290805.1">
    <property type="nucleotide sequence ID" value="NZ_CP063458.1"/>
</dbReference>
<dbReference type="KEGG" id="hbs:IPV69_16575"/>
<dbReference type="CDD" id="cd13959">
    <property type="entry name" value="PT_UbiA_COQ2"/>
    <property type="match status" value="1"/>
</dbReference>
<feature type="transmembrane region" description="Helical" evidence="12">
    <location>
        <begin position="256"/>
        <end position="275"/>
    </location>
</feature>
<dbReference type="InterPro" id="IPR039653">
    <property type="entry name" value="Prenyltransferase"/>
</dbReference>
<evidence type="ECO:0000313" key="14">
    <source>
        <dbReference type="Proteomes" id="UP000593765"/>
    </source>
</evidence>
<dbReference type="Proteomes" id="UP000593765">
    <property type="component" value="Chromosome"/>
</dbReference>
<dbReference type="Pfam" id="PF01040">
    <property type="entry name" value="UbiA"/>
    <property type="match status" value="1"/>
</dbReference>
<evidence type="ECO:0000256" key="7">
    <source>
        <dbReference type="ARBA" id="ARBA00022688"/>
    </source>
</evidence>
<name>A0A7M2WTN2_9BACT</name>
<evidence type="ECO:0000256" key="4">
    <source>
        <dbReference type="ARBA" id="ARBA00022475"/>
    </source>
</evidence>
<comment type="subcellular location">
    <subcellularLocation>
        <location evidence="2">Membrane</location>
        <topology evidence="2">Multi-pass membrane protein</topology>
    </subcellularLocation>
</comment>
<proteinExistence type="inferred from homology"/>
<feature type="transmembrane region" description="Helical" evidence="12">
    <location>
        <begin position="133"/>
        <end position="151"/>
    </location>
</feature>
<dbReference type="Gene3D" id="1.10.357.140">
    <property type="entry name" value="UbiA prenyltransferase"/>
    <property type="match status" value="1"/>
</dbReference>
<dbReference type="PANTHER" id="PTHR11048:SF28">
    <property type="entry name" value="4-HYDROXYBENZOATE POLYPRENYLTRANSFERASE, MITOCHONDRIAL"/>
    <property type="match status" value="1"/>
</dbReference>
<dbReference type="EC" id="2.5.1.39" evidence="11"/>
<evidence type="ECO:0000256" key="8">
    <source>
        <dbReference type="ARBA" id="ARBA00022692"/>
    </source>
</evidence>
<keyword evidence="5" id="KW-0997">Cell inner membrane</keyword>
<dbReference type="PANTHER" id="PTHR11048">
    <property type="entry name" value="PRENYLTRANSFERASES"/>
    <property type="match status" value="1"/>
</dbReference>
<evidence type="ECO:0000256" key="11">
    <source>
        <dbReference type="ARBA" id="ARBA00034524"/>
    </source>
</evidence>
<evidence type="ECO:0000256" key="1">
    <source>
        <dbReference type="ARBA" id="ARBA00001946"/>
    </source>
</evidence>
<dbReference type="GO" id="GO:0005886">
    <property type="term" value="C:plasma membrane"/>
    <property type="evidence" value="ECO:0007669"/>
    <property type="project" value="TreeGrafter"/>
</dbReference>
<keyword evidence="9 12" id="KW-1133">Transmembrane helix</keyword>
<keyword evidence="14" id="KW-1185">Reference proteome</keyword>
<keyword evidence="8 12" id="KW-0812">Transmembrane</keyword>
<evidence type="ECO:0000256" key="5">
    <source>
        <dbReference type="ARBA" id="ARBA00022519"/>
    </source>
</evidence>
<keyword evidence="7" id="KW-0831">Ubiquinone biosynthesis</keyword>
<keyword evidence="10 12" id="KW-0472">Membrane</keyword>
<comment type="similarity">
    <text evidence="3">Belongs to the UbiA prenyltransferase family.</text>
</comment>
<feature type="transmembrane region" description="Helical" evidence="12">
    <location>
        <begin position="158"/>
        <end position="177"/>
    </location>
</feature>
<comment type="cofactor">
    <cofactor evidence="1">
        <name>Mg(2+)</name>
        <dbReference type="ChEBI" id="CHEBI:18420"/>
    </cofactor>
</comment>
<organism evidence="13 14">
    <name type="scientific">Humisphaera borealis</name>
    <dbReference type="NCBI Taxonomy" id="2807512"/>
    <lineage>
        <taxon>Bacteria</taxon>
        <taxon>Pseudomonadati</taxon>
        <taxon>Planctomycetota</taxon>
        <taxon>Phycisphaerae</taxon>
        <taxon>Tepidisphaerales</taxon>
        <taxon>Tepidisphaeraceae</taxon>
        <taxon>Humisphaera</taxon>
    </lineage>
</organism>
<feature type="transmembrane region" description="Helical" evidence="12">
    <location>
        <begin position="284"/>
        <end position="305"/>
    </location>
</feature>
<evidence type="ECO:0000256" key="12">
    <source>
        <dbReference type="SAM" id="Phobius"/>
    </source>
</evidence>
<keyword evidence="6" id="KW-0808">Transferase</keyword>
<feature type="transmembrane region" description="Helical" evidence="12">
    <location>
        <begin position="102"/>
        <end position="127"/>
    </location>
</feature>
<sequence length="309" mass="32619">MTSAPTSPFPASPISIGQKLRVFAGDIKISHTVFALPFALLSSFLAASKLPSGMPSVGQISLVIICMIAARTLAMAANRLLDAGLDKLNPRTARRAIPSGALSPVFYFAVGVVCTGAFMAACYGFYILDRNPLPVLLGLPVLLFLCSYPFLKRFTRLCHYYLGAALALAPICAWVAIRGSIDAPPFWMAGAVLCWTAGFDIIYACQDYASDVATGVFSVPAKVGIANALWISRATHLLSATMLVVLGLSARPPLGTLYFIGVGLAIALLLTEHLLVKPNDLSKVGLAFFTINGVISIVLGTLGIADVLL</sequence>
<evidence type="ECO:0000256" key="10">
    <source>
        <dbReference type="ARBA" id="ARBA00023136"/>
    </source>
</evidence>
<dbReference type="EMBL" id="CP063458">
    <property type="protein sequence ID" value="QOV87890.1"/>
    <property type="molecule type" value="Genomic_DNA"/>
</dbReference>
<dbReference type="InterPro" id="IPR006371">
    <property type="entry name" value="Polyprenyltransferase_UbiA-li"/>
</dbReference>